<evidence type="ECO:0000256" key="1">
    <source>
        <dbReference type="SAM" id="MobiDB-lite"/>
    </source>
</evidence>
<feature type="compositionally biased region" description="Polar residues" evidence="1">
    <location>
        <begin position="37"/>
        <end position="55"/>
    </location>
</feature>
<name>A0AAV7QQH7_PLEWA</name>
<sequence length="101" mass="10567">MAAPTQDTEERGRYELPTPGGNGRWGGGGFVVKPETADTNSATEWSSCTPASVSNASRGAAGGLRGLPRWLGGCVAPAPWRFLTLRAEPDWWHNGLGEAGA</sequence>
<evidence type="ECO:0000313" key="2">
    <source>
        <dbReference type="EMBL" id="KAJ1142320.1"/>
    </source>
</evidence>
<organism evidence="2 3">
    <name type="scientific">Pleurodeles waltl</name>
    <name type="common">Iberian ribbed newt</name>
    <dbReference type="NCBI Taxonomy" id="8319"/>
    <lineage>
        <taxon>Eukaryota</taxon>
        <taxon>Metazoa</taxon>
        <taxon>Chordata</taxon>
        <taxon>Craniata</taxon>
        <taxon>Vertebrata</taxon>
        <taxon>Euteleostomi</taxon>
        <taxon>Amphibia</taxon>
        <taxon>Batrachia</taxon>
        <taxon>Caudata</taxon>
        <taxon>Salamandroidea</taxon>
        <taxon>Salamandridae</taxon>
        <taxon>Pleurodelinae</taxon>
        <taxon>Pleurodeles</taxon>
    </lineage>
</organism>
<dbReference type="AlphaFoldDB" id="A0AAV7QQH7"/>
<keyword evidence="3" id="KW-1185">Reference proteome</keyword>
<accession>A0AAV7QQH7</accession>
<dbReference type="Proteomes" id="UP001066276">
    <property type="component" value="Chromosome 6"/>
</dbReference>
<feature type="compositionally biased region" description="Gly residues" evidence="1">
    <location>
        <begin position="20"/>
        <end position="30"/>
    </location>
</feature>
<evidence type="ECO:0000313" key="3">
    <source>
        <dbReference type="Proteomes" id="UP001066276"/>
    </source>
</evidence>
<protein>
    <submittedName>
        <fullName evidence="2">Uncharacterized protein</fullName>
    </submittedName>
</protein>
<feature type="region of interest" description="Disordered" evidence="1">
    <location>
        <begin position="1"/>
        <end position="55"/>
    </location>
</feature>
<comment type="caution">
    <text evidence="2">The sequence shown here is derived from an EMBL/GenBank/DDBJ whole genome shotgun (WGS) entry which is preliminary data.</text>
</comment>
<proteinExistence type="predicted"/>
<reference evidence="2" key="1">
    <citation type="journal article" date="2022" name="bioRxiv">
        <title>Sequencing and chromosome-scale assembly of the giantPleurodeles waltlgenome.</title>
        <authorList>
            <person name="Brown T."/>
            <person name="Elewa A."/>
            <person name="Iarovenko S."/>
            <person name="Subramanian E."/>
            <person name="Araus A.J."/>
            <person name="Petzold A."/>
            <person name="Susuki M."/>
            <person name="Suzuki K.-i.T."/>
            <person name="Hayashi T."/>
            <person name="Toyoda A."/>
            <person name="Oliveira C."/>
            <person name="Osipova E."/>
            <person name="Leigh N.D."/>
            <person name="Simon A."/>
            <person name="Yun M.H."/>
        </authorList>
    </citation>
    <scope>NUCLEOTIDE SEQUENCE</scope>
    <source>
        <strain evidence="2">20211129_DDA</strain>
        <tissue evidence="2">Liver</tissue>
    </source>
</reference>
<dbReference type="EMBL" id="JANPWB010000010">
    <property type="protein sequence ID" value="KAJ1142320.1"/>
    <property type="molecule type" value="Genomic_DNA"/>
</dbReference>
<gene>
    <name evidence="2" type="ORF">NDU88_008646</name>
</gene>